<dbReference type="InterPro" id="IPR038062">
    <property type="entry name" value="ScdA-like_N_sf"/>
</dbReference>
<dbReference type="Gene3D" id="1.10.3910.10">
    <property type="entry name" value="SP0561-like"/>
    <property type="match status" value="1"/>
</dbReference>
<gene>
    <name evidence="1" type="ORF">JMUB3936_1591</name>
</gene>
<protein>
    <submittedName>
        <fullName evidence="1">Uncharacterized protein</fullName>
    </submittedName>
</protein>
<organism evidence="1 2">
    <name type="scientific">Leptotrichia wadei</name>
    <dbReference type="NCBI Taxonomy" id="157687"/>
    <lineage>
        <taxon>Bacteria</taxon>
        <taxon>Fusobacteriati</taxon>
        <taxon>Fusobacteriota</taxon>
        <taxon>Fusobacteriia</taxon>
        <taxon>Fusobacteriales</taxon>
        <taxon>Leptotrichiaceae</taxon>
        <taxon>Leptotrichia</taxon>
    </lineage>
</organism>
<reference evidence="1 2" key="1">
    <citation type="submission" date="2019-07" db="EMBL/GenBank/DDBJ databases">
        <title>Complete Genome Sequence of Leptotrichia wadei Strain JMUB3936.</title>
        <authorList>
            <person name="Watanabe S."/>
            <person name="Cui L."/>
        </authorList>
    </citation>
    <scope>NUCLEOTIDE SEQUENCE [LARGE SCALE GENOMIC DNA]</scope>
    <source>
        <strain evidence="1 2">JMUB3936</strain>
    </source>
</reference>
<accession>A0A510KUK3</accession>
<dbReference type="SUPFAM" id="SSF140683">
    <property type="entry name" value="SP0561-like"/>
    <property type="match status" value="1"/>
</dbReference>
<proteinExistence type="predicted"/>
<name>A0A510KUK3_9FUSO</name>
<sequence>MKEEFKSKYNLSGKTVIGDVIKKYPYIKEYMPMISPEYKKLLDPVQYMMMSRIANLNMIAERGELELDYLIMLMEAKIDEEENKKK</sequence>
<evidence type="ECO:0000313" key="2">
    <source>
        <dbReference type="Proteomes" id="UP000321944"/>
    </source>
</evidence>
<dbReference type="RefSeq" id="WP_232053909.1">
    <property type="nucleotide sequence ID" value="NZ_AP019841.1"/>
</dbReference>
<dbReference type="Proteomes" id="UP000321944">
    <property type="component" value="Chromosome"/>
</dbReference>
<dbReference type="AlphaFoldDB" id="A0A510KUK3"/>
<dbReference type="EMBL" id="AP019841">
    <property type="protein sequence ID" value="BBM55304.1"/>
    <property type="molecule type" value="Genomic_DNA"/>
</dbReference>
<evidence type="ECO:0000313" key="1">
    <source>
        <dbReference type="EMBL" id="BBM55304.1"/>
    </source>
</evidence>